<keyword evidence="3" id="KW-1185">Reference proteome</keyword>
<protein>
    <submittedName>
        <fullName evidence="2">Phage tail assembly chaperone</fullName>
    </submittedName>
</protein>
<name>A0ABY5BS62_9LACO</name>
<reference evidence="2" key="1">
    <citation type="submission" date="2022-05" db="EMBL/GenBank/DDBJ databases">
        <authorList>
            <person name="Oliphant S.A."/>
            <person name="Watson-Haigh N.S."/>
            <person name="Sumby K.M."/>
            <person name="Gardner J.M."/>
            <person name="Jiranek V."/>
        </authorList>
    </citation>
    <scope>NUCLEOTIDE SEQUENCE</scope>
    <source>
        <strain evidence="2">KI16_H9</strain>
    </source>
</reference>
<evidence type="ECO:0000313" key="3">
    <source>
        <dbReference type="Proteomes" id="UP001056707"/>
    </source>
</evidence>
<dbReference type="Proteomes" id="UP001056707">
    <property type="component" value="Chromosome"/>
</dbReference>
<accession>A0ABY5BS62</accession>
<proteinExistence type="predicted"/>
<evidence type="ECO:0000313" key="2">
    <source>
        <dbReference type="EMBL" id="USS85083.1"/>
    </source>
</evidence>
<evidence type="ECO:0000256" key="1">
    <source>
        <dbReference type="SAM" id="Coils"/>
    </source>
</evidence>
<dbReference type="EMBL" id="CP097116">
    <property type="protein sequence ID" value="USS85083.1"/>
    <property type="molecule type" value="Genomic_DNA"/>
</dbReference>
<dbReference type="Pfam" id="PF06896">
    <property type="entry name" value="Phage_TAC_3"/>
    <property type="match status" value="1"/>
</dbReference>
<sequence>MATLKLNLQNIGLKNTISLKKTVENRKKFSKLALKMNDVQIESTQEQLKELDDDTDVKIAELREKLAKTDSLVESVKLKKEIKRMNLQRELNELEKTPEDAKKAESLIDEMNQGLIDALGLSDEQADEFNSYAPSTFEIAQAVSYINSRFAGMSDADFKTATKEQSGAPQDPKAS</sequence>
<dbReference type="InterPro" id="IPR009681">
    <property type="entry name" value="Phage_TAC_Siphoviridae"/>
</dbReference>
<keyword evidence="1" id="KW-0175">Coiled coil</keyword>
<feature type="coiled-coil region" evidence="1">
    <location>
        <begin position="34"/>
        <end position="104"/>
    </location>
</feature>
<dbReference type="RefSeq" id="WP_252749978.1">
    <property type="nucleotide sequence ID" value="NZ_CP097116.1"/>
</dbReference>
<gene>
    <name evidence="2" type="ORF">M3M35_07275</name>
</gene>
<organism evidence="2 3">
    <name type="scientific">Fructilactobacillus myrtifloralis</name>
    <dbReference type="NCBI Taxonomy" id="2940301"/>
    <lineage>
        <taxon>Bacteria</taxon>
        <taxon>Bacillati</taxon>
        <taxon>Bacillota</taxon>
        <taxon>Bacilli</taxon>
        <taxon>Lactobacillales</taxon>
        <taxon>Lactobacillaceae</taxon>
        <taxon>Fructilactobacillus</taxon>
    </lineage>
</organism>